<dbReference type="EMBL" id="HBUF01053595">
    <property type="protein sequence ID" value="CAG6622881.1"/>
    <property type="molecule type" value="Transcribed_RNA"/>
</dbReference>
<sequence length="233" mass="26738">MANLLPKFKFNSSTVREDLVVFKRQFLNYLIIVKAKEEEVKKAYLELALAEESECLNLIKIEKYDKLEDVFNKLEEVLLPQENVILNQFKFFQRKQELGENFDAFVKELKKLVRSCQFKEQEDNILKVRIVLGLRDARTQERLLRTPDLSLQEVINHCRTSEQASVGLEIVENPVHAIQTLQSKHNETGGRIQGGSFPSVRQYEASQGGGSFPSVRQHEASQGGGNFPRQDLT</sequence>
<dbReference type="EMBL" id="HBUF01053593">
    <property type="protein sequence ID" value="CAG6622879.1"/>
    <property type="molecule type" value="Transcribed_RNA"/>
</dbReference>
<protein>
    <submittedName>
        <fullName evidence="2">Uncharacterized protein</fullName>
    </submittedName>
</protein>
<name>A0A8D8Q2D0_9HEMI</name>
<proteinExistence type="predicted"/>
<reference evidence="2" key="1">
    <citation type="submission" date="2021-05" db="EMBL/GenBank/DDBJ databases">
        <authorList>
            <person name="Alioto T."/>
            <person name="Alioto T."/>
            <person name="Gomez Garrido J."/>
        </authorList>
    </citation>
    <scope>NUCLEOTIDE SEQUENCE</scope>
</reference>
<dbReference type="AlphaFoldDB" id="A0A8D8Q2D0"/>
<dbReference type="PANTHER" id="PTHR33198:SF20">
    <property type="entry name" value="RETROTRANSPOSON GAG DOMAIN-CONTAINING PROTEIN"/>
    <property type="match status" value="1"/>
</dbReference>
<accession>A0A8D8Q2D0</accession>
<evidence type="ECO:0000313" key="2">
    <source>
        <dbReference type="EMBL" id="CAG6622881.1"/>
    </source>
</evidence>
<dbReference type="PANTHER" id="PTHR33198">
    <property type="entry name" value="ANK_REP_REGION DOMAIN-CONTAINING PROTEIN-RELATED"/>
    <property type="match status" value="1"/>
</dbReference>
<organism evidence="2">
    <name type="scientific">Cacopsylla melanoneura</name>
    <dbReference type="NCBI Taxonomy" id="428564"/>
    <lineage>
        <taxon>Eukaryota</taxon>
        <taxon>Metazoa</taxon>
        <taxon>Ecdysozoa</taxon>
        <taxon>Arthropoda</taxon>
        <taxon>Hexapoda</taxon>
        <taxon>Insecta</taxon>
        <taxon>Pterygota</taxon>
        <taxon>Neoptera</taxon>
        <taxon>Paraneoptera</taxon>
        <taxon>Hemiptera</taxon>
        <taxon>Sternorrhyncha</taxon>
        <taxon>Psylloidea</taxon>
        <taxon>Psyllidae</taxon>
        <taxon>Psyllinae</taxon>
        <taxon>Cacopsylla</taxon>
    </lineage>
</organism>
<feature type="region of interest" description="Disordered" evidence="1">
    <location>
        <begin position="202"/>
        <end position="233"/>
    </location>
</feature>
<evidence type="ECO:0000256" key="1">
    <source>
        <dbReference type="SAM" id="MobiDB-lite"/>
    </source>
</evidence>
<dbReference type="EMBL" id="HBUF01053594">
    <property type="protein sequence ID" value="CAG6622880.1"/>
    <property type="molecule type" value="Transcribed_RNA"/>
</dbReference>